<sequence>MSILGKVDRIESSFPKSIRLTKICIRLPSCFLLIFVPNNKTSDMSTANQFGKKGWTPDRINDLTGKTFVITGTTSGTGYEATRILLSKGATVVMLSRNPKKSADTIALLKETLGDAIKVSNVQMDLGVQASVKNAAKEVSERVTGIDALLCNGAIAQVPEQQITEDGWESQMGVNYFGHFSLQALLLPLIEKVNGRIVTVGSMGYDMGIKTIKFDDLDWDKDYTPNDAYSQSKLAQIMSIYELQDRLEQAGKTNVKAYACHPGSSRTNLISTSGSFMMKMIFGLMKLSPLTQPAENGAYPELMCATEEDLDQKAFYGPTGRSNWVGPVGAHYLAPHAKDKAVAKKLWDLSEKETGVHWNF</sequence>
<protein>
    <submittedName>
        <fullName evidence="2">Oxidoreductase</fullName>
    </submittedName>
</protein>
<accession>A0AAN5AL75</accession>
<organism evidence="2 3">
    <name type="scientific">Persicobacter diffluens</name>
    <dbReference type="NCBI Taxonomy" id="981"/>
    <lineage>
        <taxon>Bacteria</taxon>
        <taxon>Pseudomonadati</taxon>
        <taxon>Bacteroidota</taxon>
        <taxon>Cytophagia</taxon>
        <taxon>Cytophagales</taxon>
        <taxon>Persicobacteraceae</taxon>
        <taxon>Persicobacter</taxon>
    </lineage>
</organism>
<keyword evidence="1" id="KW-0560">Oxidoreductase</keyword>
<dbReference type="Gene3D" id="3.40.50.720">
    <property type="entry name" value="NAD(P)-binding Rossmann-like Domain"/>
    <property type="match status" value="1"/>
</dbReference>
<comment type="caution">
    <text evidence="2">The sequence shown here is derived from an EMBL/GenBank/DDBJ whole genome shotgun (WGS) entry which is preliminary data.</text>
</comment>
<dbReference type="GO" id="GO:0016491">
    <property type="term" value="F:oxidoreductase activity"/>
    <property type="evidence" value="ECO:0007669"/>
    <property type="project" value="UniProtKB-KW"/>
</dbReference>
<reference evidence="2 3" key="1">
    <citation type="submission" date="2021-12" db="EMBL/GenBank/DDBJ databases">
        <title>Genome sequencing of bacteria with rrn-lacking chromosome and rrn-plasmid.</title>
        <authorList>
            <person name="Anda M."/>
            <person name="Iwasaki W."/>
        </authorList>
    </citation>
    <scope>NUCLEOTIDE SEQUENCE [LARGE SCALE GENOMIC DNA]</scope>
    <source>
        <strain evidence="2 3">NBRC 15940</strain>
    </source>
</reference>
<dbReference type="SUPFAM" id="SSF51735">
    <property type="entry name" value="NAD(P)-binding Rossmann-fold domains"/>
    <property type="match status" value="1"/>
</dbReference>
<dbReference type="PANTHER" id="PTHR43157:SF31">
    <property type="entry name" value="PHOSPHATIDYLINOSITOL-GLYCAN BIOSYNTHESIS CLASS F PROTEIN"/>
    <property type="match status" value="1"/>
</dbReference>
<dbReference type="InterPro" id="IPR002347">
    <property type="entry name" value="SDR_fam"/>
</dbReference>
<dbReference type="EMBL" id="BQKE01000001">
    <property type="protein sequence ID" value="GJM60583.1"/>
    <property type="molecule type" value="Genomic_DNA"/>
</dbReference>
<evidence type="ECO:0000256" key="1">
    <source>
        <dbReference type="ARBA" id="ARBA00023002"/>
    </source>
</evidence>
<evidence type="ECO:0000313" key="3">
    <source>
        <dbReference type="Proteomes" id="UP001310022"/>
    </source>
</evidence>
<gene>
    <name evidence="2" type="ORF">PEDI_11350</name>
</gene>
<dbReference type="InterPro" id="IPR036291">
    <property type="entry name" value="NAD(P)-bd_dom_sf"/>
</dbReference>
<dbReference type="PRINTS" id="PR00081">
    <property type="entry name" value="GDHRDH"/>
</dbReference>
<proteinExistence type="predicted"/>
<evidence type="ECO:0000313" key="2">
    <source>
        <dbReference type="EMBL" id="GJM60583.1"/>
    </source>
</evidence>
<dbReference type="PANTHER" id="PTHR43157">
    <property type="entry name" value="PHOSPHATIDYLINOSITOL-GLYCAN BIOSYNTHESIS CLASS F PROTEIN-RELATED"/>
    <property type="match status" value="1"/>
</dbReference>
<dbReference type="AlphaFoldDB" id="A0AAN5AL75"/>
<dbReference type="Pfam" id="PF00106">
    <property type="entry name" value="adh_short"/>
    <property type="match status" value="1"/>
</dbReference>
<dbReference type="Proteomes" id="UP001310022">
    <property type="component" value="Unassembled WGS sequence"/>
</dbReference>
<keyword evidence="3" id="KW-1185">Reference proteome</keyword>
<name>A0AAN5AL75_9BACT</name>